<dbReference type="GO" id="GO:0005987">
    <property type="term" value="P:sucrose catabolic process"/>
    <property type="evidence" value="ECO:0007669"/>
    <property type="project" value="TreeGrafter"/>
</dbReference>
<comment type="caution">
    <text evidence="7">The sequence shown here is derived from an EMBL/GenBank/DDBJ whole genome shotgun (WGS) entry which is preliminary data.</text>
</comment>
<accession>A0A5Q4BE69</accession>
<dbReference type="InterPro" id="IPR013189">
    <property type="entry name" value="Glyco_hydro_32_C"/>
</dbReference>
<dbReference type="PANTHER" id="PTHR42800">
    <property type="entry name" value="EXOINULINASE INUD (AFU_ORTHOLOGUE AFUA_5G00480)"/>
    <property type="match status" value="1"/>
</dbReference>
<evidence type="ECO:0000259" key="6">
    <source>
        <dbReference type="Pfam" id="PF08244"/>
    </source>
</evidence>
<dbReference type="OrthoDB" id="202537at2759"/>
<sequence length="705" mass="76117">MNALRGCVHDVLEVKRLFHHFCHTASEEDSMAVLKGGAVFTAIASLAAMATPASATVPAAITPEYLATAGNSSLFTRWRPRSHYLSPHSWMNDPCGAVYDPATETYHLHYQFHPNHVNWGNISWGHAVSKDLFHWTDVRDWANDSAVSLASGKYAAGPLSQFTGTTQPVNLKGVGDGTLLTFGTGIHALPTNWKQPYITGTEVQALYTSADGGSTWDEVATVLSSPPEGWNVTGWRDPNFFPSKELDSLLQASEPHYYLVLGSGLKTADVPAQLPGAARPGFIGPRVPLYSAPASDLTRWTFLGALWEPAANTSLGDPDVTGSYGYNFEVSSFFDLPVGDAADAERAWFVTVGAEGGNTTQHWREQWAIWNRGDVARRDNGSVEFRPNSGAALDWGISYAQATWADVRNNGRRIMWGWANEDILPDYTFATSKQFGYMGSMNLPMELYVKETKGVQNCGRQQDGSLCIPGCDGDGGGGGGGATAQTLGIRPLPDVLELLRKGAAAHEFQVGELVDAAKTVSADLGTSYELTATLSCASGPAGIVVGQSPDDAERTTIVFDPAASQIRVHRDRSSLLPNFNNATFVGHFEPYQLLDKTAAGDNATASAAAEDLNFHVVLDGSLLEIWVNERFALTARIYPSRNDSTGLSFFAGDAAAPAGAKAAWRDVKVWAGLANAWPERPEDTSVPLVWDTPKQTNNYVWWAGY</sequence>
<dbReference type="SMART" id="SM00640">
    <property type="entry name" value="Glyco_32"/>
    <property type="match status" value="1"/>
</dbReference>
<dbReference type="InterPro" id="IPR001362">
    <property type="entry name" value="Glyco_hydro_32"/>
</dbReference>
<dbReference type="GO" id="GO:0004575">
    <property type="term" value="F:sucrose alpha-glucosidase activity"/>
    <property type="evidence" value="ECO:0007669"/>
    <property type="project" value="TreeGrafter"/>
</dbReference>
<dbReference type="EMBL" id="PUHP01001748">
    <property type="protein sequence ID" value="TQN65222.1"/>
    <property type="molecule type" value="Genomic_DNA"/>
</dbReference>
<feature type="domain" description="Glycosyl hydrolase family 32 N-terminal" evidence="5">
    <location>
        <begin position="288"/>
        <end position="452"/>
    </location>
</feature>
<evidence type="ECO:0000256" key="4">
    <source>
        <dbReference type="RuleBase" id="RU362110"/>
    </source>
</evidence>
<evidence type="ECO:0000313" key="7">
    <source>
        <dbReference type="EMBL" id="TQN65222.1"/>
    </source>
</evidence>
<keyword evidence="3 4" id="KW-0326">Glycosidase</keyword>
<dbReference type="Gene3D" id="2.115.10.20">
    <property type="entry name" value="Glycosyl hydrolase domain, family 43"/>
    <property type="match status" value="1"/>
</dbReference>
<feature type="domain" description="Glycosyl hydrolase family 32 C-terminal" evidence="6">
    <location>
        <begin position="499"/>
        <end position="670"/>
    </location>
</feature>
<evidence type="ECO:0000256" key="3">
    <source>
        <dbReference type="ARBA" id="ARBA00023295"/>
    </source>
</evidence>
<gene>
    <name evidence="7" type="primary">SacC</name>
    <name evidence="7" type="ORF">CSHISOI_10236</name>
</gene>
<comment type="similarity">
    <text evidence="1 4">Belongs to the glycosyl hydrolase 32 family.</text>
</comment>
<dbReference type="CDD" id="cd18621">
    <property type="entry name" value="GH32_XdINV-like"/>
    <property type="match status" value="1"/>
</dbReference>
<feature type="domain" description="Glycosyl hydrolase family 32 N-terminal" evidence="5">
    <location>
        <begin position="83"/>
        <end position="242"/>
    </location>
</feature>
<dbReference type="SUPFAM" id="SSF75005">
    <property type="entry name" value="Arabinanase/levansucrase/invertase"/>
    <property type="match status" value="1"/>
</dbReference>
<name>A0A5Q4BE69_9PEZI</name>
<evidence type="ECO:0000313" key="8">
    <source>
        <dbReference type="Proteomes" id="UP000326340"/>
    </source>
</evidence>
<evidence type="ECO:0000259" key="5">
    <source>
        <dbReference type="Pfam" id="PF00251"/>
    </source>
</evidence>
<protein>
    <submittedName>
        <fullName evidence="7">Levanase</fullName>
    </submittedName>
</protein>
<dbReference type="InterPro" id="IPR013320">
    <property type="entry name" value="ConA-like_dom_sf"/>
</dbReference>
<dbReference type="GO" id="GO:0005737">
    <property type="term" value="C:cytoplasm"/>
    <property type="evidence" value="ECO:0007669"/>
    <property type="project" value="TreeGrafter"/>
</dbReference>
<dbReference type="Pfam" id="PF08244">
    <property type="entry name" value="Glyco_hydro_32C"/>
    <property type="match status" value="1"/>
</dbReference>
<dbReference type="SUPFAM" id="SSF49899">
    <property type="entry name" value="Concanavalin A-like lectins/glucanases"/>
    <property type="match status" value="1"/>
</dbReference>
<proteinExistence type="inferred from homology"/>
<dbReference type="Proteomes" id="UP000326340">
    <property type="component" value="Unassembled WGS sequence"/>
</dbReference>
<keyword evidence="8" id="KW-1185">Reference proteome</keyword>
<evidence type="ECO:0000256" key="2">
    <source>
        <dbReference type="ARBA" id="ARBA00022801"/>
    </source>
</evidence>
<dbReference type="Pfam" id="PF00251">
    <property type="entry name" value="Glyco_hydro_32N"/>
    <property type="match status" value="2"/>
</dbReference>
<keyword evidence="2 4" id="KW-0378">Hydrolase</keyword>
<dbReference type="Gene3D" id="2.60.120.560">
    <property type="entry name" value="Exo-inulinase, domain 1"/>
    <property type="match status" value="1"/>
</dbReference>
<dbReference type="AlphaFoldDB" id="A0A5Q4BE69"/>
<reference evidence="7 8" key="1">
    <citation type="journal article" date="2019" name="Sci. Rep.">
        <title>Colletotrichum shisoi sp. nov., an anthracnose pathogen of Perilla frutescens in Japan: molecular phylogenetic, morphological and genomic evidence.</title>
        <authorList>
            <person name="Gan P."/>
            <person name="Tsushima A."/>
            <person name="Hiroyama R."/>
            <person name="Narusaka M."/>
            <person name="Takano Y."/>
            <person name="Narusaka Y."/>
            <person name="Kawaradani M."/>
            <person name="Damm U."/>
            <person name="Shirasu K."/>
        </authorList>
    </citation>
    <scope>NUCLEOTIDE SEQUENCE [LARGE SCALE GENOMIC DNA]</scope>
    <source>
        <strain evidence="7 8">PG-2018a</strain>
    </source>
</reference>
<dbReference type="PANTHER" id="PTHR42800:SF3">
    <property type="entry name" value="GLYCOSYL HYDROLASE FAMILY 32 N-TERMINAL DOMAIN-CONTAINING PROTEIN"/>
    <property type="match status" value="1"/>
</dbReference>
<dbReference type="InterPro" id="IPR013148">
    <property type="entry name" value="Glyco_hydro_32_N"/>
</dbReference>
<evidence type="ECO:0000256" key="1">
    <source>
        <dbReference type="ARBA" id="ARBA00009902"/>
    </source>
</evidence>
<dbReference type="InterPro" id="IPR023296">
    <property type="entry name" value="Glyco_hydro_beta-prop_sf"/>
</dbReference>
<organism evidence="7 8">
    <name type="scientific">Colletotrichum shisoi</name>
    <dbReference type="NCBI Taxonomy" id="2078593"/>
    <lineage>
        <taxon>Eukaryota</taxon>
        <taxon>Fungi</taxon>
        <taxon>Dikarya</taxon>
        <taxon>Ascomycota</taxon>
        <taxon>Pezizomycotina</taxon>
        <taxon>Sordariomycetes</taxon>
        <taxon>Hypocreomycetidae</taxon>
        <taxon>Glomerellales</taxon>
        <taxon>Glomerellaceae</taxon>
        <taxon>Colletotrichum</taxon>
        <taxon>Colletotrichum destructivum species complex</taxon>
    </lineage>
</organism>